<evidence type="ECO:0000313" key="3">
    <source>
        <dbReference type="EMBL" id="CAB4221685.1"/>
    </source>
</evidence>
<evidence type="ECO:0000313" key="2">
    <source>
        <dbReference type="EMBL" id="CAB4205532.1"/>
    </source>
</evidence>
<dbReference type="EMBL" id="LR797504">
    <property type="protein sequence ID" value="CAB4221685.1"/>
    <property type="molecule type" value="Genomic_DNA"/>
</dbReference>
<accession>A0A6J5S940</accession>
<proteinExistence type="predicted"/>
<sequence>MFKKFDITDSMFQNASLKAAALGVRPNSITSGQGNIVGFLGEEVARLALDGIEKNSFEHDLLLQDGRSIEVKTQKLKYEPKPHFTCYVSAFNPRQVCDYYCFVGVDASYKKGWYLGVYPKREYMQKATFLKAGDNYPGSVHKVKANCYTMKLGDLLQQP</sequence>
<evidence type="ECO:0000313" key="1">
    <source>
        <dbReference type="EMBL" id="CAB4196376.1"/>
    </source>
</evidence>
<gene>
    <name evidence="1" type="ORF">UFOVP1286_89</name>
    <name evidence="2" type="ORF">UFOVP1407_26</name>
    <name evidence="3" type="ORF">UFOVP1640_86</name>
</gene>
<dbReference type="EMBL" id="LR797360">
    <property type="protein sequence ID" value="CAB4205532.1"/>
    <property type="molecule type" value="Genomic_DNA"/>
</dbReference>
<reference evidence="2" key="1">
    <citation type="submission" date="2020-05" db="EMBL/GenBank/DDBJ databases">
        <authorList>
            <person name="Chiriac C."/>
            <person name="Salcher M."/>
            <person name="Ghai R."/>
            <person name="Kavagutti S V."/>
        </authorList>
    </citation>
    <scope>NUCLEOTIDE SEQUENCE</scope>
</reference>
<name>A0A6J5S940_9CAUD</name>
<dbReference type="EMBL" id="LR797247">
    <property type="protein sequence ID" value="CAB4196376.1"/>
    <property type="molecule type" value="Genomic_DNA"/>
</dbReference>
<organism evidence="2">
    <name type="scientific">uncultured Caudovirales phage</name>
    <dbReference type="NCBI Taxonomy" id="2100421"/>
    <lineage>
        <taxon>Viruses</taxon>
        <taxon>Duplodnaviria</taxon>
        <taxon>Heunggongvirae</taxon>
        <taxon>Uroviricota</taxon>
        <taxon>Caudoviricetes</taxon>
        <taxon>Peduoviridae</taxon>
        <taxon>Maltschvirus</taxon>
        <taxon>Maltschvirus maltsch</taxon>
    </lineage>
</organism>
<protein>
    <submittedName>
        <fullName evidence="2">Uncharacterized protein</fullName>
    </submittedName>
</protein>